<keyword evidence="2" id="KW-0812">Transmembrane</keyword>
<protein>
    <submittedName>
        <fullName evidence="3">Uncharacterized protein</fullName>
    </submittedName>
</protein>
<keyword evidence="2" id="KW-1133">Transmembrane helix</keyword>
<reference evidence="3" key="2">
    <citation type="submission" date="2021-02" db="EMBL/GenBank/DDBJ databases">
        <title>Aspergillus chevalieri M1 genome sequence.</title>
        <authorList>
            <person name="Kadooka C."/>
            <person name="Mori K."/>
            <person name="Futagami T."/>
        </authorList>
    </citation>
    <scope>NUCLEOTIDE SEQUENCE</scope>
    <source>
        <strain evidence="3">M1</strain>
    </source>
</reference>
<dbReference type="AlphaFoldDB" id="A0A7R7VJM9"/>
<feature type="transmembrane region" description="Helical" evidence="2">
    <location>
        <begin position="17"/>
        <end position="37"/>
    </location>
</feature>
<organism evidence="3 4">
    <name type="scientific">Aspergillus chevalieri</name>
    <name type="common">Eurotium chevalieri</name>
    <dbReference type="NCBI Taxonomy" id="182096"/>
    <lineage>
        <taxon>Eukaryota</taxon>
        <taxon>Fungi</taxon>
        <taxon>Dikarya</taxon>
        <taxon>Ascomycota</taxon>
        <taxon>Pezizomycotina</taxon>
        <taxon>Eurotiomycetes</taxon>
        <taxon>Eurotiomycetidae</taxon>
        <taxon>Eurotiales</taxon>
        <taxon>Aspergillaceae</taxon>
        <taxon>Aspergillus</taxon>
        <taxon>Aspergillus subgen. Aspergillus</taxon>
    </lineage>
</organism>
<evidence type="ECO:0000256" key="2">
    <source>
        <dbReference type="SAM" id="Phobius"/>
    </source>
</evidence>
<keyword evidence="2" id="KW-0472">Membrane</keyword>
<sequence>MDFILNFPEMSRRAPAGVLWLLLFASGMIIWSGGYAFQKWTSRHSLQELEDYIEFKRDRIYLSPLFIYIFRGMYFWQSYRYWLIGTLSNAPSVTTILAGAYTTFQSLGCLVAWRLGAMEKPTTPQFAVDWIACMVALVVAIPCDLSVTPTSTVSGERAEIKLDELERAESNDQGRTMQSLEIDDKSD</sequence>
<gene>
    <name evidence="3" type="ORF">ACHE_21406S</name>
</gene>
<proteinExistence type="predicted"/>
<dbReference type="Proteomes" id="UP000637239">
    <property type="component" value="Chromosome 2"/>
</dbReference>
<feature type="transmembrane region" description="Helical" evidence="2">
    <location>
        <begin position="58"/>
        <end position="76"/>
    </location>
</feature>
<accession>A0A7R7VJM9</accession>
<feature type="transmembrane region" description="Helical" evidence="2">
    <location>
        <begin position="127"/>
        <end position="147"/>
    </location>
</feature>
<name>A0A7R7VJM9_ASPCH</name>
<dbReference type="KEGG" id="ache:ACHE_21406S"/>
<feature type="transmembrane region" description="Helical" evidence="2">
    <location>
        <begin position="96"/>
        <end position="115"/>
    </location>
</feature>
<evidence type="ECO:0000313" key="3">
    <source>
        <dbReference type="EMBL" id="BCR85948.1"/>
    </source>
</evidence>
<evidence type="ECO:0000313" key="4">
    <source>
        <dbReference type="Proteomes" id="UP000637239"/>
    </source>
</evidence>
<evidence type="ECO:0000256" key="1">
    <source>
        <dbReference type="SAM" id="MobiDB-lite"/>
    </source>
</evidence>
<keyword evidence="4" id="KW-1185">Reference proteome</keyword>
<dbReference type="EMBL" id="AP024417">
    <property type="protein sequence ID" value="BCR85948.1"/>
    <property type="molecule type" value="Genomic_DNA"/>
</dbReference>
<feature type="region of interest" description="Disordered" evidence="1">
    <location>
        <begin position="164"/>
        <end position="187"/>
    </location>
</feature>
<dbReference type="RefSeq" id="XP_043134470.1">
    <property type="nucleotide sequence ID" value="XM_043275485.1"/>
</dbReference>
<reference evidence="3" key="1">
    <citation type="submission" date="2021-01" db="EMBL/GenBank/DDBJ databases">
        <authorList>
            <consortium name="Aspergillus chevalieri M1 genome sequencing consortium"/>
            <person name="Kazuki M."/>
            <person name="Futagami T."/>
        </authorList>
    </citation>
    <scope>NUCLEOTIDE SEQUENCE</scope>
    <source>
        <strain evidence="3">M1</strain>
    </source>
</reference>
<dbReference type="GeneID" id="66980307"/>